<dbReference type="RefSeq" id="WP_124706446.1">
    <property type="nucleotide sequence ID" value="NZ_BGOW01000076.1"/>
</dbReference>
<keyword evidence="8 10" id="KW-0472">Membrane</keyword>
<keyword evidence="4" id="KW-1003">Cell membrane</keyword>
<dbReference type="InterPro" id="IPR042094">
    <property type="entry name" value="T2SS_GspF_sf"/>
</dbReference>
<comment type="caution">
    <text evidence="12">The sequence shown here is derived from an EMBL/GenBank/DDBJ whole genome shotgun (WGS) entry which is preliminary data.</text>
</comment>
<comment type="subcellular location">
    <subcellularLocation>
        <location evidence="1 9">Cell inner membrane</location>
        <topology evidence="1 9">Multi-pass membrane protein</topology>
    </subcellularLocation>
</comment>
<sequence>MRFSVKAMRAGEGLTALSFDAANPVDATRQAELQGYTVLAVAAHTSLALFSPRHARFPLVLFSQELLALLDAGLPLVEAVETLAEKEHRPEVKRAIGQVIALLYEGRTLSQALEQFPLSFPALYIASVRAAERTGNLSEALARYIAYQTQLDIVKKKLVSALIYPVMLVSVGGLVTLFLMGYVVPKFSRIFDDMGGHIPLMSRLLIQCGVFMEGHAPQIGMAVLGMLGLGIYLARLPATRRWVGLKLWRIPALGERMRVYQLARFYRTVGMLLNGGIPVVTALEMVEGLLHPTLRGLLQRATTDIREGKPTSQAMEAHHLTTPVSLRMLRVGERTGRMGEMMERIAGFYDEEMARWVDWFTRLFEPILMAVIGVIIGGIVVLMYMPIFDLAGSIQ</sequence>
<dbReference type="GO" id="GO:0015628">
    <property type="term" value="P:protein secretion by the type II secretion system"/>
    <property type="evidence" value="ECO:0007669"/>
    <property type="project" value="TreeGrafter"/>
</dbReference>
<organism evidence="12 13">
    <name type="scientific">Sulfuriferula multivorans</name>
    <dbReference type="NCBI Taxonomy" id="1559896"/>
    <lineage>
        <taxon>Bacteria</taxon>
        <taxon>Pseudomonadati</taxon>
        <taxon>Pseudomonadota</taxon>
        <taxon>Betaproteobacteria</taxon>
        <taxon>Nitrosomonadales</taxon>
        <taxon>Sulfuricellaceae</taxon>
        <taxon>Sulfuriferula</taxon>
    </lineage>
</organism>
<dbReference type="GO" id="GO:0005886">
    <property type="term" value="C:plasma membrane"/>
    <property type="evidence" value="ECO:0007669"/>
    <property type="project" value="UniProtKB-SubCell"/>
</dbReference>
<evidence type="ECO:0000256" key="1">
    <source>
        <dbReference type="ARBA" id="ARBA00004429"/>
    </source>
</evidence>
<dbReference type="InterPro" id="IPR003004">
    <property type="entry name" value="GspF/PilC"/>
</dbReference>
<keyword evidence="13" id="KW-1185">Reference proteome</keyword>
<keyword evidence="3 9" id="KW-0813">Transport</keyword>
<feature type="transmembrane region" description="Helical" evidence="10">
    <location>
        <begin position="219"/>
        <end position="238"/>
    </location>
</feature>
<evidence type="ECO:0000256" key="5">
    <source>
        <dbReference type="ARBA" id="ARBA00022519"/>
    </source>
</evidence>
<dbReference type="OrthoDB" id="9805682at2"/>
<feature type="domain" description="Type II secretion system protein GspF" evidence="11">
    <location>
        <begin position="265"/>
        <end position="386"/>
    </location>
</feature>
<keyword evidence="7 10" id="KW-1133">Transmembrane helix</keyword>
<dbReference type="PANTHER" id="PTHR30012:SF7">
    <property type="entry name" value="PROTEIN TRANSPORT PROTEIN HOFC HOMOLOG"/>
    <property type="match status" value="1"/>
</dbReference>
<name>A0A401JHY5_9PROT</name>
<accession>A0A401JHY5</accession>
<evidence type="ECO:0000259" key="11">
    <source>
        <dbReference type="Pfam" id="PF00482"/>
    </source>
</evidence>
<dbReference type="InterPro" id="IPR018076">
    <property type="entry name" value="T2SS_GspF_dom"/>
</dbReference>
<reference evidence="12 13" key="1">
    <citation type="journal article" date="2019" name="Front. Microbiol.">
        <title>Genomes of Neutrophilic Sulfur-Oxidizing Chemolithoautotrophs Representing 9 Proteobacterial Species From 8 Genera.</title>
        <authorList>
            <person name="Watanabe T."/>
            <person name="Kojima H."/>
            <person name="Umezawa K."/>
            <person name="Hori C."/>
            <person name="Takasuka T.E."/>
            <person name="Kato Y."/>
            <person name="Fukui M."/>
        </authorList>
    </citation>
    <scope>NUCLEOTIDE SEQUENCE [LARGE SCALE GENOMIC DNA]</scope>
    <source>
        <strain evidence="12 13">TTN</strain>
    </source>
</reference>
<dbReference type="AlphaFoldDB" id="A0A401JHY5"/>
<dbReference type="InterPro" id="IPR001992">
    <property type="entry name" value="T2SS_GspF/T4SS_PilC_CS"/>
</dbReference>
<feature type="transmembrane region" description="Helical" evidence="10">
    <location>
        <begin position="161"/>
        <end position="184"/>
    </location>
</feature>
<evidence type="ECO:0000256" key="2">
    <source>
        <dbReference type="ARBA" id="ARBA00005745"/>
    </source>
</evidence>
<feature type="transmembrane region" description="Helical" evidence="10">
    <location>
        <begin position="363"/>
        <end position="385"/>
    </location>
</feature>
<gene>
    <name evidence="12" type="ORF">SFMTTN_3534</name>
</gene>
<proteinExistence type="inferred from homology"/>
<dbReference type="PROSITE" id="PS00874">
    <property type="entry name" value="T2SP_F"/>
    <property type="match status" value="1"/>
</dbReference>
<dbReference type="Proteomes" id="UP000286806">
    <property type="component" value="Unassembled WGS sequence"/>
</dbReference>
<evidence type="ECO:0000256" key="3">
    <source>
        <dbReference type="ARBA" id="ARBA00022448"/>
    </source>
</evidence>
<evidence type="ECO:0000256" key="9">
    <source>
        <dbReference type="RuleBase" id="RU003923"/>
    </source>
</evidence>
<keyword evidence="5" id="KW-0997">Cell inner membrane</keyword>
<dbReference type="EMBL" id="BGOW01000076">
    <property type="protein sequence ID" value="GBL47692.1"/>
    <property type="molecule type" value="Genomic_DNA"/>
</dbReference>
<evidence type="ECO:0000256" key="8">
    <source>
        <dbReference type="ARBA" id="ARBA00023136"/>
    </source>
</evidence>
<evidence type="ECO:0000313" key="12">
    <source>
        <dbReference type="EMBL" id="GBL47692.1"/>
    </source>
</evidence>
<keyword evidence="6 9" id="KW-0812">Transmembrane</keyword>
<evidence type="ECO:0000256" key="6">
    <source>
        <dbReference type="ARBA" id="ARBA00022692"/>
    </source>
</evidence>
<protein>
    <submittedName>
        <fullName evidence="12">Predicted secretion system X protein GspF-like</fullName>
    </submittedName>
</protein>
<dbReference type="PANTHER" id="PTHR30012">
    <property type="entry name" value="GENERAL SECRETION PATHWAY PROTEIN"/>
    <property type="match status" value="1"/>
</dbReference>
<dbReference type="Gene3D" id="1.20.81.30">
    <property type="entry name" value="Type II secretion system (T2SS), domain F"/>
    <property type="match status" value="2"/>
</dbReference>
<evidence type="ECO:0000256" key="4">
    <source>
        <dbReference type="ARBA" id="ARBA00022475"/>
    </source>
</evidence>
<evidence type="ECO:0000313" key="13">
    <source>
        <dbReference type="Proteomes" id="UP000286806"/>
    </source>
</evidence>
<evidence type="ECO:0000256" key="10">
    <source>
        <dbReference type="SAM" id="Phobius"/>
    </source>
</evidence>
<comment type="similarity">
    <text evidence="2 9">Belongs to the GSP F family.</text>
</comment>
<feature type="domain" description="Type II secretion system protein GspF" evidence="11">
    <location>
        <begin position="62"/>
        <end position="185"/>
    </location>
</feature>
<dbReference type="Pfam" id="PF00482">
    <property type="entry name" value="T2SSF"/>
    <property type="match status" value="2"/>
</dbReference>
<evidence type="ECO:0000256" key="7">
    <source>
        <dbReference type="ARBA" id="ARBA00022989"/>
    </source>
</evidence>
<dbReference type="PRINTS" id="PR00812">
    <property type="entry name" value="BCTERIALGSPF"/>
</dbReference>